<gene>
    <name evidence="3" type="ORF">GRX01_14320</name>
</gene>
<keyword evidence="4" id="KW-1185">Reference proteome</keyword>
<feature type="compositionally biased region" description="Low complexity" evidence="1">
    <location>
        <begin position="73"/>
        <end position="91"/>
    </location>
</feature>
<dbReference type="Proteomes" id="UP000437065">
    <property type="component" value="Unassembled WGS sequence"/>
</dbReference>
<dbReference type="AlphaFoldDB" id="A0A6B0SU59"/>
<evidence type="ECO:0000313" key="3">
    <source>
        <dbReference type="EMBL" id="MXR42508.1"/>
    </source>
</evidence>
<feature type="region of interest" description="Disordered" evidence="1">
    <location>
        <begin position="71"/>
        <end position="94"/>
    </location>
</feature>
<organism evidence="3 4">
    <name type="scientific">Halobaculum saliterrae</name>
    <dbReference type="NCBI Taxonomy" id="2073113"/>
    <lineage>
        <taxon>Archaea</taxon>
        <taxon>Methanobacteriati</taxon>
        <taxon>Methanobacteriota</taxon>
        <taxon>Stenosarchaea group</taxon>
        <taxon>Halobacteria</taxon>
        <taxon>Halobacteriales</taxon>
        <taxon>Haloferacaceae</taxon>
        <taxon>Halobaculum</taxon>
    </lineage>
</organism>
<keyword evidence="2" id="KW-1133">Transmembrane helix</keyword>
<reference evidence="3 4" key="1">
    <citation type="submission" date="2019-12" db="EMBL/GenBank/DDBJ databases">
        <title>Isolation and characterization of three novel carbon monoxide-oxidizing members of Halobacteria from salione crusts and soils.</title>
        <authorList>
            <person name="Myers M.R."/>
            <person name="King G.M."/>
        </authorList>
    </citation>
    <scope>NUCLEOTIDE SEQUENCE [LARGE SCALE GENOMIC DNA]</scope>
    <source>
        <strain evidence="3 4">WSA2</strain>
    </source>
</reference>
<protein>
    <submittedName>
        <fullName evidence="3">MarR family transcriptional regulator</fullName>
    </submittedName>
</protein>
<dbReference type="RefSeq" id="WP_159668896.1">
    <property type="nucleotide sequence ID" value="NZ_WUUS01000009.1"/>
</dbReference>
<comment type="caution">
    <text evidence="3">The sequence shown here is derived from an EMBL/GenBank/DDBJ whole genome shotgun (WGS) entry which is preliminary data.</text>
</comment>
<proteinExistence type="predicted"/>
<evidence type="ECO:0000256" key="2">
    <source>
        <dbReference type="SAM" id="Phobius"/>
    </source>
</evidence>
<sequence length="132" mass="14524">MSQGKTDLQREILLTWHEHPNATNAEIAEACDCSASYVSQVKNRFDGYDEMEAMFDRQDRELEQMFGDGILDGSSQSVGGTSSPSASSLNGEPGIAEMYEDLPDNAAGNLIRVMILLVLLYVLYEIVMALVL</sequence>
<feature type="transmembrane region" description="Helical" evidence="2">
    <location>
        <begin position="110"/>
        <end position="131"/>
    </location>
</feature>
<name>A0A6B0SU59_9EURY</name>
<dbReference type="OrthoDB" id="350503at2157"/>
<dbReference type="EMBL" id="WUUS01000009">
    <property type="protein sequence ID" value="MXR42508.1"/>
    <property type="molecule type" value="Genomic_DNA"/>
</dbReference>
<accession>A0A6B0SU59</accession>
<keyword evidence="2" id="KW-0812">Transmembrane</keyword>
<evidence type="ECO:0000313" key="4">
    <source>
        <dbReference type="Proteomes" id="UP000437065"/>
    </source>
</evidence>
<evidence type="ECO:0000256" key="1">
    <source>
        <dbReference type="SAM" id="MobiDB-lite"/>
    </source>
</evidence>
<keyword evidence="2" id="KW-0472">Membrane</keyword>